<organism evidence="1 2">
    <name type="scientific">Parnassius mnemosyne</name>
    <name type="common">clouded apollo</name>
    <dbReference type="NCBI Taxonomy" id="213953"/>
    <lineage>
        <taxon>Eukaryota</taxon>
        <taxon>Metazoa</taxon>
        <taxon>Ecdysozoa</taxon>
        <taxon>Arthropoda</taxon>
        <taxon>Hexapoda</taxon>
        <taxon>Insecta</taxon>
        <taxon>Pterygota</taxon>
        <taxon>Neoptera</taxon>
        <taxon>Endopterygota</taxon>
        <taxon>Lepidoptera</taxon>
        <taxon>Glossata</taxon>
        <taxon>Ditrysia</taxon>
        <taxon>Papilionoidea</taxon>
        <taxon>Papilionidae</taxon>
        <taxon>Parnassiinae</taxon>
        <taxon>Parnassini</taxon>
        <taxon>Parnassius</taxon>
        <taxon>Driopa</taxon>
    </lineage>
</organism>
<gene>
    <name evidence="1" type="ORF">PARMNEM_LOCUS17256</name>
</gene>
<reference evidence="1 2" key="1">
    <citation type="submission" date="2023-11" db="EMBL/GenBank/DDBJ databases">
        <authorList>
            <person name="Hedman E."/>
            <person name="Englund M."/>
            <person name="Stromberg M."/>
            <person name="Nyberg Akerstrom W."/>
            <person name="Nylinder S."/>
            <person name="Jareborg N."/>
            <person name="Kallberg Y."/>
            <person name="Kronander E."/>
        </authorList>
    </citation>
    <scope>NUCLEOTIDE SEQUENCE [LARGE SCALE GENOMIC DNA]</scope>
</reference>
<accession>A0AAV1LSP1</accession>
<evidence type="ECO:0000313" key="1">
    <source>
        <dbReference type="EMBL" id="CAK1598236.1"/>
    </source>
</evidence>
<protein>
    <submittedName>
        <fullName evidence="1">Uncharacterized protein</fullName>
    </submittedName>
</protein>
<dbReference type="Proteomes" id="UP001314205">
    <property type="component" value="Unassembled WGS sequence"/>
</dbReference>
<sequence length="73" mass="8587">MVQWVIIQWRLQKYKSPNCNKLHLIRVTIRDFCKPYPAQKVKPGAHILLETFQVTTTVIIIKDNIRIAIKTTI</sequence>
<dbReference type="AlphaFoldDB" id="A0AAV1LSP1"/>
<dbReference type="EMBL" id="CAVLGL010000101">
    <property type="protein sequence ID" value="CAK1598236.1"/>
    <property type="molecule type" value="Genomic_DNA"/>
</dbReference>
<proteinExistence type="predicted"/>
<keyword evidence="2" id="KW-1185">Reference proteome</keyword>
<comment type="caution">
    <text evidence="1">The sequence shown here is derived from an EMBL/GenBank/DDBJ whole genome shotgun (WGS) entry which is preliminary data.</text>
</comment>
<name>A0AAV1LSP1_9NEOP</name>
<evidence type="ECO:0000313" key="2">
    <source>
        <dbReference type="Proteomes" id="UP001314205"/>
    </source>
</evidence>